<evidence type="ECO:0000259" key="1">
    <source>
        <dbReference type="Pfam" id="PF05699"/>
    </source>
</evidence>
<dbReference type="Pfam" id="PF05699">
    <property type="entry name" value="Dimer_Tnp_hAT"/>
    <property type="match status" value="1"/>
</dbReference>
<dbReference type="EMBL" id="VUJU01007710">
    <property type="protein sequence ID" value="KAF0741440.1"/>
    <property type="molecule type" value="Genomic_DNA"/>
</dbReference>
<dbReference type="InterPro" id="IPR008906">
    <property type="entry name" value="HATC_C_dom"/>
</dbReference>
<feature type="non-terminal residue" evidence="2">
    <location>
        <position position="1"/>
    </location>
</feature>
<proteinExistence type="predicted"/>
<accession>A0A6G0XM41</accession>
<reference evidence="2 3" key="1">
    <citation type="submission" date="2019-08" db="EMBL/GenBank/DDBJ databases">
        <title>Whole genome of Aphis craccivora.</title>
        <authorList>
            <person name="Voronova N.V."/>
            <person name="Shulinski R.S."/>
            <person name="Bandarenka Y.V."/>
            <person name="Zhorov D.G."/>
            <person name="Warner D."/>
        </authorList>
    </citation>
    <scope>NUCLEOTIDE SEQUENCE [LARGE SCALE GENOMIC DNA]</scope>
    <source>
        <strain evidence="2">180601</strain>
        <tissue evidence="2">Whole Body</tissue>
    </source>
</reference>
<organism evidence="2 3">
    <name type="scientific">Aphis craccivora</name>
    <name type="common">Cowpea aphid</name>
    <dbReference type="NCBI Taxonomy" id="307492"/>
    <lineage>
        <taxon>Eukaryota</taxon>
        <taxon>Metazoa</taxon>
        <taxon>Ecdysozoa</taxon>
        <taxon>Arthropoda</taxon>
        <taxon>Hexapoda</taxon>
        <taxon>Insecta</taxon>
        <taxon>Pterygota</taxon>
        <taxon>Neoptera</taxon>
        <taxon>Paraneoptera</taxon>
        <taxon>Hemiptera</taxon>
        <taxon>Sternorrhyncha</taxon>
        <taxon>Aphidomorpha</taxon>
        <taxon>Aphidoidea</taxon>
        <taxon>Aphididae</taxon>
        <taxon>Aphidini</taxon>
        <taxon>Aphis</taxon>
        <taxon>Aphis</taxon>
    </lineage>
</organism>
<dbReference type="Proteomes" id="UP000478052">
    <property type="component" value="Unassembled WGS sequence"/>
</dbReference>
<dbReference type="OrthoDB" id="6597043at2759"/>
<evidence type="ECO:0000313" key="3">
    <source>
        <dbReference type="Proteomes" id="UP000478052"/>
    </source>
</evidence>
<keyword evidence="3" id="KW-1185">Reference proteome</keyword>
<dbReference type="AlphaFoldDB" id="A0A6G0XM41"/>
<dbReference type="PANTHER" id="PTHR45913">
    <property type="entry name" value="EPM2A-INTERACTING PROTEIN 1"/>
    <property type="match status" value="1"/>
</dbReference>
<evidence type="ECO:0000313" key="2">
    <source>
        <dbReference type="EMBL" id="KAF0741440.1"/>
    </source>
</evidence>
<feature type="non-terminal residue" evidence="2">
    <location>
        <position position="177"/>
    </location>
</feature>
<sequence>LNFSHFECCATLKTEDCGIFPKQRCIKIINTLIREFENRFKDIRTKEPIINLFENPFNINPEIVEASLQLEIIELQSNNSLKTTFNNLTSSQNLVQFYSNLSEEDFPNVRKFAAKMSCIFGSTYICELVFSTMKINKSKTRSRITNEHLRAVLRINSTKLEPNINVLCQQKQAQSSH</sequence>
<name>A0A6G0XM41_APHCR</name>
<gene>
    <name evidence="2" type="ORF">FWK35_00028466</name>
</gene>
<dbReference type="GO" id="GO:0046983">
    <property type="term" value="F:protein dimerization activity"/>
    <property type="evidence" value="ECO:0007669"/>
    <property type="project" value="InterPro"/>
</dbReference>
<protein>
    <submittedName>
        <fullName evidence="2">General transcription factor II-I repeat domain-containing protein 2-like</fullName>
    </submittedName>
</protein>
<feature type="domain" description="HAT C-terminal dimerisation" evidence="1">
    <location>
        <begin position="91"/>
        <end position="156"/>
    </location>
</feature>
<comment type="caution">
    <text evidence="2">The sequence shown here is derived from an EMBL/GenBank/DDBJ whole genome shotgun (WGS) entry which is preliminary data.</text>
</comment>
<dbReference type="PANTHER" id="PTHR45913:SF5">
    <property type="entry name" value="GENERAL TRANSCRIPTION FACTOR II-I REPEAT DOMAIN-CONTAINING PROTEIN 2A-LIKE PROTEIN"/>
    <property type="match status" value="1"/>
</dbReference>